<reference evidence="1 2" key="1">
    <citation type="journal article" date="2018" name="Nat. Ecol. Evol.">
        <title>Shark genomes provide insights into elasmobranch evolution and the origin of vertebrates.</title>
        <authorList>
            <person name="Hara Y"/>
            <person name="Yamaguchi K"/>
            <person name="Onimaru K"/>
            <person name="Kadota M"/>
            <person name="Koyanagi M"/>
            <person name="Keeley SD"/>
            <person name="Tatsumi K"/>
            <person name="Tanaka K"/>
            <person name="Motone F"/>
            <person name="Kageyama Y"/>
            <person name="Nozu R"/>
            <person name="Adachi N"/>
            <person name="Nishimura O"/>
            <person name="Nakagawa R"/>
            <person name="Tanegashima C"/>
            <person name="Kiyatake I"/>
            <person name="Matsumoto R"/>
            <person name="Murakumo K"/>
            <person name="Nishida K"/>
            <person name="Terakita A"/>
            <person name="Kuratani S"/>
            <person name="Sato K"/>
            <person name="Hyodo S Kuraku.S."/>
        </authorList>
    </citation>
    <scope>NUCLEOTIDE SEQUENCE [LARGE SCALE GENOMIC DNA]</scope>
</reference>
<gene>
    <name evidence="1" type="ORF">scyTo_0006314</name>
</gene>
<dbReference type="Proteomes" id="UP000288216">
    <property type="component" value="Unassembled WGS sequence"/>
</dbReference>
<name>A0A401PH78_SCYTO</name>
<proteinExistence type="predicted"/>
<protein>
    <submittedName>
        <fullName evidence="1">Uncharacterized protein</fullName>
    </submittedName>
</protein>
<organism evidence="1 2">
    <name type="scientific">Scyliorhinus torazame</name>
    <name type="common">Cloudy catshark</name>
    <name type="synonym">Catulus torazame</name>
    <dbReference type="NCBI Taxonomy" id="75743"/>
    <lineage>
        <taxon>Eukaryota</taxon>
        <taxon>Metazoa</taxon>
        <taxon>Chordata</taxon>
        <taxon>Craniata</taxon>
        <taxon>Vertebrata</taxon>
        <taxon>Chondrichthyes</taxon>
        <taxon>Elasmobranchii</taxon>
        <taxon>Galeomorphii</taxon>
        <taxon>Galeoidea</taxon>
        <taxon>Carcharhiniformes</taxon>
        <taxon>Scyliorhinidae</taxon>
        <taxon>Scyliorhinus</taxon>
    </lineage>
</organism>
<dbReference type="AlphaFoldDB" id="A0A401PH78"/>
<dbReference type="OrthoDB" id="8899423at2759"/>
<evidence type="ECO:0000313" key="1">
    <source>
        <dbReference type="EMBL" id="GCB72458.1"/>
    </source>
</evidence>
<keyword evidence="2" id="KW-1185">Reference proteome</keyword>
<sequence>MESVRLEREARAFESVAVPVASSELSLALENPGEMVKDVTASIPPGGTEKYLGTRIDPWAGVTEGEWLEKLKTWTEALQAVALRPAQKVKILKTQVIISEVSQNTLREMDQIIWNSTKEFRQLPPYVTGGLLCSSNRNGGLGMPTLEVQIPSAIILKREALEIATDMVIRVAFQYWDESNIGTIGELRMLKG</sequence>
<evidence type="ECO:0000313" key="2">
    <source>
        <dbReference type="Proteomes" id="UP000288216"/>
    </source>
</evidence>
<comment type="caution">
    <text evidence="1">The sequence shown here is derived from an EMBL/GenBank/DDBJ whole genome shotgun (WGS) entry which is preliminary data.</text>
</comment>
<accession>A0A401PH78</accession>
<dbReference type="EMBL" id="BFAA01002106">
    <property type="protein sequence ID" value="GCB72458.1"/>
    <property type="molecule type" value="Genomic_DNA"/>
</dbReference>